<reference evidence="3" key="1">
    <citation type="submission" date="2014-10" db="EMBL/GenBank/DDBJ databases">
        <authorList>
            <person name="King R."/>
        </authorList>
    </citation>
    <scope>NUCLEOTIDE SEQUENCE [LARGE SCALE GENOMIC DNA]</scope>
    <source>
        <strain evidence="3">A3/5</strain>
    </source>
</reference>
<dbReference type="Proteomes" id="UP000245910">
    <property type="component" value="Chromosome I"/>
</dbReference>
<evidence type="ECO:0000259" key="1">
    <source>
        <dbReference type="Pfam" id="PF20183"/>
    </source>
</evidence>
<name>A0A2L2TKK1_9HYPO</name>
<keyword evidence="3" id="KW-1185">Reference proteome</keyword>
<dbReference type="STRING" id="56646.A0A2L2TKK1"/>
<dbReference type="EMBL" id="LN649229">
    <property type="protein sequence ID" value="CEI66001.1"/>
    <property type="molecule type" value="Genomic_DNA"/>
</dbReference>
<evidence type="ECO:0000313" key="2">
    <source>
        <dbReference type="EMBL" id="CEI66001.1"/>
    </source>
</evidence>
<dbReference type="Pfam" id="PF20183">
    <property type="entry name" value="DUF6546"/>
    <property type="match status" value="1"/>
</dbReference>
<dbReference type="InterPro" id="IPR046676">
    <property type="entry name" value="DUF6546"/>
</dbReference>
<proteinExistence type="predicted"/>
<accession>A0A2L2TKK1</accession>
<dbReference type="AlphaFoldDB" id="A0A2L2TKK1"/>
<feature type="domain" description="DUF6546" evidence="1">
    <location>
        <begin position="221"/>
        <end position="420"/>
    </location>
</feature>
<sequence length="433" mass="49308">MPPTNRQCNMRLRSSGFLRWSSLPAEIRHMNLNTIVDLQNPGWAALASVSKEWQGVIGAKNMAKLKLQSSSCLDGFGQVVRQRHLVRHIYLCIELPKYKCGLCQGRSLPGRLNGIDSVVSKAIAKVLTVLSTWETKGPLTLELNTTSSSDTEHWAKNIRFDDDHDADNQDLTLAESNWYDTKHRWVDGVQVKPPSFFAMQQVFGLIILEHSSSVSVTAVTSLMILILFRHHVERFTQPVYQDLHYQSMRRNRYYEDFDNASSSSQNLSLASLRLEQLSISFLINAEDFVAACREEWTWDHMQSIALAFQGSGKRYAGSINSLLLSIAKLALRMPKLETMVLWNGGRGNSCAFIYTRNKYYARVLWRGTWVMDICQEALEVWEAVVALYSLELKIGHERIQEIINSYGDAIHHINLPCEIIPPTSLWQMRIEGA</sequence>
<protein>
    <recommendedName>
        <fullName evidence="1">DUF6546 domain-containing protein</fullName>
    </recommendedName>
</protein>
<evidence type="ECO:0000313" key="3">
    <source>
        <dbReference type="Proteomes" id="UP000245910"/>
    </source>
</evidence>
<organism evidence="2 3">
    <name type="scientific">Fusarium venenatum</name>
    <dbReference type="NCBI Taxonomy" id="56646"/>
    <lineage>
        <taxon>Eukaryota</taxon>
        <taxon>Fungi</taxon>
        <taxon>Dikarya</taxon>
        <taxon>Ascomycota</taxon>
        <taxon>Pezizomycotina</taxon>
        <taxon>Sordariomycetes</taxon>
        <taxon>Hypocreomycetidae</taxon>
        <taxon>Hypocreales</taxon>
        <taxon>Nectriaceae</taxon>
        <taxon>Fusarium</taxon>
    </lineage>
</organism>